<dbReference type="InterPro" id="IPR025640">
    <property type="entry name" value="GYF_2"/>
</dbReference>
<dbReference type="STRING" id="1672749.BJF92_16700"/>
<protein>
    <recommendedName>
        <fullName evidence="1">GYF domain-containing protein</fullName>
    </recommendedName>
</protein>
<dbReference type="Gene3D" id="3.40.50.1440">
    <property type="entry name" value="Tubulin/FtsZ, GTPase domain"/>
    <property type="match status" value="1"/>
</dbReference>
<dbReference type="InterPro" id="IPR025904">
    <property type="entry name" value="Tubulin-like"/>
</dbReference>
<name>A0A1Q9AIH6_9HYPH</name>
<dbReference type="AlphaFoldDB" id="A0A1Q9AIH6"/>
<accession>A0A1Q9AIH6</accession>
<organism evidence="2 3">
    <name type="scientific">Xaviernesmea rhizosphaerae</name>
    <dbReference type="NCBI Taxonomy" id="1672749"/>
    <lineage>
        <taxon>Bacteria</taxon>
        <taxon>Pseudomonadati</taxon>
        <taxon>Pseudomonadota</taxon>
        <taxon>Alphaproteobacteria</taxon>
        <taxon>Hyphomicrobiales</taxon>
        <taxon>Rhizobiaceae</taxon>
        <taxon>Rhizobium/Agrobacterium group</taxon>
        <taxon>Xaviernesmea</taxon>
    </lineage>
</organism>
<gene>
    <name evidence="2" type="ORF">BJF92_16700</name>
</gene>
<dbReference type="EMBL" id="MKIO01000030">
    <property type="protein sequence ID" value="OLP55039.1"/>
    <property type="molecule type" value="Genomic_DNA"/>
</dbReference>
<dbReference type="Pfam" id="PF14237">
    <property type="entry name" value="GYF_2"/>
    <property type="match status" value="1"/>
</dbReference>
<dbReference type="InterPro" id="IPR036525">
    <property type="entry name" value="Tubulin/FtsZ_GTPase_sf"/>
</dbReference>
<sequence length="1240" mass="138498">MADPHRSDPAQRAPEERLDVMPTVFVALGGTGKEILLRLRRRILQHNWSGKSLMSLDEFPPARFVYFDTDTAEARESDKAAATDLLAGRVAFNKAETIQSKVDTRHYMTEVEGGVYPQIAEWLPSGPLDKIQSEKGAGQVRCISRLLFFDKYPIFMNLMRTMAERVTQNVTNDRLLESLGLKTTKKLRFVVVGSSAGGTGSGSFIDVGYALNSMRSPRIDQLDLFLMMPGGYRDANKDRVFANTFAALSELEYCMRGNASPSYVQRWTSQDRPEPGVKTPYSDVYIFDRQNIAGENTGVKEDLFDMVADILFEDFGSSEFASQKRTVSVNQQQLKSTNYFPELGWAQSGLFFSKGYSAVGQTTLLSTTSIQVEENLARNNGQMVRAFFGMAADGTPRLATSEERDQFLQERLRLRPKAYVSDYDARARFEHPSITDYDLADVLLMRADKSALDVTLASEIEQDIASLMARVQDHRAWVDELRHVVEMRQRDVDGRVGEGATYGPKGLEIAQARDRLEAVLLSRGLEEGSLRGELYRMLDDQERGGLEYTIDLVAKIQARIGESGTGVLARLQEAEEAYAARANRLTAEQLHASIDRLQQASQSNFLFGGGGRKSCEKYLSQARDDLIAALQARLHAIAVREAAALLRRTALFFGTPQNIDDTGEPLWSGLIGEFQAGRRRVRQLLTLIDADTSRLKDALKRGDGGTFFVIEDRGFEIRRETAETHLAWAREAFDGIGGSREIFLKLESDDGRLEILNLLRAVSNKRLGDTRQRIPSVVEAMRSLPVQRQQRLIELLVNRAAPWIAGDFGRGFRPGNENYKMFIAVDGAKAFREEFDEMVRARLPSNTGLTSVAYYESGVPGRIVCYCELSGIPLDLIGPIRSEWQASYRSEQRKPDGYPLHNHWDYLRFPDPIVPNPRELEELVDRLKFFLRSVMLGTLRFRAETADRSRPGQTRQPGYWMEEKRNQWDLVGNERRLRRLGFMDNHRELLEQQLRRIEGGLGRLQFFALAALARWYADRVYTPRTEEVNGAHQRRGGIGHHAARELEKTFLQQGRATLGSLPVGLIEAEALDRLCDRIEDWTASLPGTAEDVDDSEVGRGPDLPAELRATDKRGVVWEAFTAEALGMLLQPQVAPMAIPEPQLALPAPVAAIPVFAVAPAPPPPPAAAQRFWLFNQQGQVAGPYDAAAFRMLADLGQLKAEMKVCPEGGQAWQAVGEIPLLAALLVAPVAAAPPPPPPFA</sequence>
<feature type="domain" description="GYF" evidence="1">
    <location>
        <begin position="1172"/>
        <end position="1219"/>
    </location>
</feature>
<evidence type="ECO:0000259" key="1">
    <source>
        <dbReference type="Pfam" id="PF14237"/>
    </source>
</evidence>
<evidence type="ECO:0000313" key="3">
    <source>
        <dbReference type="Proteomes" id="UP000186143"/>
    </source>
</evidence>
<dbReference type="Proteomes" id="UP000186143">
    <property type="component" value="Unassembled WGS sequence"/>
</dbReference>
<comment type="caution">
    <text evidence="2">The sequence shown here is derived from an EMBL/GenBank/DDBJ whole genome shotgun (WGS) entry which is preliminary data.</text>
</comment>
<reference evidence="2 3" key="1">
    <citation type="submission" date="2016-09" db="EMBL/GenBank/DDBJ databases">
        <title>Rhizobium sp. nov., a novel species isolated from the rice rhizosphere.</title>
        <authorList>
            <person name="Zhao J."/>
            <person name="Zhang X."/>
        </authorList>
    </citation>
    <scope>NUCLEOTIDE SEQUENCE [LARGE SCALE GENOMIC DNA]</scope>
    <source>
        <strain evidence="2 3">MH17</strain>
    </source>
</reference>
<proteinExistence type="predicted"/>
<dbReference type="RefSeq" id="WP_075635077.1">
    <property type="nucleotide sequence ID" value="NZ_MKIO01000030.1"/>
</dbReference>
<evidence type="ECO:0000313" key="2">
    <source>
        <dbReference type="EMBL" id="OLP55039.1"/>
    </source>
</evidence>
<dbReference type="Pfam" id="PF13809">
    <property type="entry name" value="Tubulin_2"/>
    <property type="match status" value="1"/>
</dbReference>
<dbReference type="OrthoDB" id="3400278at2"/>